<dbReference type="GO" id="GO:0008270">
    <property type="term" value="F:zinc ion binding"/>
    <property type="evidence" value="ECO:0007669"/>
    <property type="project" value="InterPro"/>
</dbReference>
<dbReference type="STRING" id="1777141.AWB80_04662"/>
<comment type="cofactor">
    <cofactor evidence="2">
        <name>Zn(2+)</name>
        <dbReference type="ChEBI" id="CHEBI:29105"/>
    </cofactor>
    <text evidence="2">Binds 1 zinc ion per subunit.</text>
</comment>
<comment type="caution">
    <text evidence="3">The sequence shown here is derived from an EMBL/GenBank/DDBJ whole genome shotgun (WGS) entry which is preliminary data.</text>
</comment>
<dbReference type="InterPro" id="IPR006311">
    <property type="entry name" value="TAT_signal"/>
</dbReference>
<dbReference type="Proteomes" id="UP000054911">
    <property type="component" value="Unassembled WGS sequence"/>
</dbReference>
<comment type="similarity">
    <text evidence="1">Belongs to the beta-class carbonic anhydrase family.</text>
</comment>
<keyword evidence="2" id="KW-0479">Metal-binding</keyword>
<dbReference type="InterPro" id="IPR036874">
    <property type="entry name" value="Carbonic_anhydrase_sf"/>
</dbReference>
<evidence type="ECO:0000256" key="1">
    <source>
        <dbReference type="ARBA" id="ARBA00006217"/>
    </source>
</evidence>
<dbReference type="EMBL" id="FCOE02000016">
    <property type="protein sequence ID" value="SAK77633.1"/>
    <property type="molecule type" value="Genomic_DNA"/>
</dbReference>
<sequence>MREELKHPLQCTPACRRGFLKSVASATIAGLAAPPLLMASAHADALTHAQRDSMTPEQIIQLMKHGNERFQKGERKDRNYLREQKASAKGQYPAAVLLSCIDSRAPAEVIMDLGIGDIFNCRIAGNIENDDILGSMEFACKLMGAKVVLVMGHTSCGAIKGAIANAELGHLTGLLARIKPAVDATQYDGERSATNYAFVDKVARKNVELTIAQIRRDSAVLSEMEGQHTIKIAGAMYNLSTGAVDFYGA</sequence>
<dbReference type="PANTHER" id="PTHR11002:SF79">
    <property type="entry name" value="CARBONIC ANHYDRASE 2"/>
    <property type="match status" value="1"/>
</dbReference>
<evidence type="ECO:0000313" key="3">
    <source>
        <dbReference type="EMBL" id="SAK77633.1"/>
    </source>
</evidence>
<evidence type="ECO:0000256" key="2">
    <source>
        <dbReference type="PIRSR" id="PIRSR601765-1"/>
    </source>
</evidence>
<feature type="binding site" evidence="2">
    <location>
        <position position="102"/>
    </location>
    <ligand>
        <name>Zn(2+)</name>
        <dbReference type="ChEBI" id="CHEBI:29105"/>
    </ligand>
</feature>
<dbReference type="CDD" id="cd03378">
    <property type="entry name" value="beta_CA_cladeC"/>
    <property type="match status" value="1"/>
</dbReference>
<feature type="binding site" evidence="2">
    <location>
        <position position="100"/>
    </location>
    <ligand>
        <name>Zn(2+)</name>
        <dbReference type="ChEBI" id="CHEBI:29105"/>
    </ligand>
</feature>
<dbReference type="NCBIfam" id="NF011765">
    <property type="entry name" value="PRK15219.1"/>
    <property type="match status" value="1"/>
</dbReference>
<accession>A0A158C5P1</accession>
<dbReference type="SMART" id="SM00947">
    <property type="entry name" value="Pro_CA"/>
    <property type="match status" value="1"/>
</dbReference>
<proteinExistence type="inferred from homology"/>
<dbReference type="PROSITE" id="PS51318">
    <property type="entry name" value="TAT"/>
    <property type="match status" value="1"/>
</dbReference>
<gene>
    <name evidence="3" type="ORF">AWB80_04662</name>
</gene>
<dbReference type="Pfam" id="PF00484">
    <property type="entry name" value="Pro_CA"/>
    <property type="match status" value="1"/>
</dbReference>
<dbReference type="SUPFAM" id="SSF53056">
    <property type="entry name" value="beta-carbonic anhydrase, cab"/>
    <property type="match status" value="1"/>
</dbReference>
<evidence type="ECO:0000313" key="4">
    <source>
        <dbReference type="Proteomes" id="UP000054911"/>
    </source>
</evidence>
<dbReference type="InterPro" id="IPR001765">
    <property type="entry name" value="Carbonic_anhydrase"/>
</dbReference>
<name>A0A158C5P1_9BURK</name>
<dbReference type="AlphaFoldDB" id="A0A158C5P1"/>
<feature type="binding site" evidence="2">
    <location>
        <position position="153"/>
    </location>
    <ligand>
        <name>Zn(2+)</name>
        <dbReference type="ChEBI" id="CHEBI:29105"/>
    </ligand>
</feature>
<keyword evidence="4" id="KW-1185">Reference proteome</keyword>
<dbReference type="PANTHER" id="PTHR11002">
    <property type="entry name" value="CARBONIC ANHYDRASE"/>
    <property type="match status" value="1"/>
</dbReference>
<organism evidence="3 4">
    <name type="scientific">Caballeronia pedi</name>
    <dbReference type="NCBI Taxonomy" id="1777141"/>
    <lineage>
        <taxon>Bacteria</taxon>
        <taxon>Pseudomonadati</taxon>
        <taxon>Pseudomonadota</taxon>
        <taxon>Betaproteobacteria</taxon>
        <taxon>Burkholderiales</taxon>
        <taxon>Burkholderiaceae</taxon>
        <taxon>Caballeronia</taxon>
    </lineage>
</organism>
<feature type="binding site" evidence="2">
    <location>
        <position position="156"/>
    </location>
    <ligand>
        <name>Zn(2+)</name>
        <dbReference type="ChEBI" id="CHEBI:29105"/>
    </ligand>
</feature>
<keyword evidence="2" id="KW-0862">Zinc</keyword>
<dbReference type="GO" id="GO:0004089">
    <property type="term" value="F:carbonate dehydratase activity"/>
    <property type="evidence" value="ECO:0007669"/>
    <property type="project" value="InterPro"/>
</dbReference>
<dbReference type="RefSeq" id="WP_061177035.1">
    <property type="nucleotide sequence ID" value="NZ_FCOE02000016.1"/>
</dbReference>
<dbReference type="Gene3D" id="3.40.1050.10">
    <property type="entry name" value="Carbonic anhydrase"/>
    <property type="match status" value="1"/>
</dbReference>
<protein>
    <submittedName>
        <fullName evidence="3">Carbonic anhydrases</fullName>
    </submittedName>
</protein>
<dbReference type="OrthoDB" id="9797527at2"/>
<reference evidence="3" key="1">
    <citation type="submission" date="2016-01" db="EMBL/GenBank/DDBJ databases">
        <authorList>
            <person name="Peeters C."/>
        </authorList>
    </citation>
    <scope>NUCLEOTIDE SEQUENCE [LARGE SCALE GENOMIC DNA]</scope>
    <source>
        <strain evidence="3">LMG 29323</strain>
    </source>
</reference>